<organism evidence="2 3">
    <name type="scientific">Pycnoporus cinnabarinus</name>
    <name type="common">Cinnabar-red polypore</name>
    <name type="synonym">Trametes cinnabarina</name>
    <dbReference type="NCBI Taxonomy" id="5643"/>
    <lineage>
        <taxon>Eukaryota</taxon>
        <taxon>Fungi</taxon>
        <taxon>Dikarya</taxon>
        <taxon>Basidiomycota</taxon>
        <taxon>Agaricomycotina</taxon>
        <taxon>Agaricomycetes</taxon>
        <taxon>Polyporales</taxon>
        <taxon>Polyporaceae</taxon>
        <taxon>Trametes</taxon>
    </lineage>
</organism>
<dbReference type="Proteomes" id="UP000029665">
    <property type="component" value="Unassembled WGS sequence"/>
</dbReference>
<sequence>MMEDVKTALEVLHAKRLVHGDIRRPNIIPVRRDPENPVEIITGAMLVDFDWAGEEGKVYYPILLNPDIGWAEGVEGGRAIKAEHDWEMWDMLPYTRS</sequence>
<evidence type="ECO:0000259" key="1">
    <source>
        <dbReference type="PROSITE" id="PS50011"/>
    </source>
</evidence>
<dbReference type="InterPro" id="IPR000719">
    <property type="entry name" value="Prot_kinase_dom"/>
</dbReference>
<protein>
    <recommendedName>
        <fullName evidence="1">Protein kinase domain-containing protein</fullName>
    </recommendedName>
</protein>
<reference evidence="2" key="1">
    <citation type="submission" date="2014-01" db="EMBL/GenBank/DDBJ databases">
        <title>The genome of the white-rot fungus Pycnoporus cinnabarinus: a basidiomycete model with a versatile arsenal for lignocellulosic biomass breakdown.</title>
        <authorList>
            <person name="Levasseur A."/>
            <person name="Lomascolo A."/>
            <person name="Ruiz-Duenas F.J."/>
            <person name="Uzan E."/>
            <person name="Piumi F."/>
            <person name="Kues U."/>
            <person name="Ram A.F.J."/>
            <person name="Murat C."/>
            <person name="Haon M."/>
            <person name="Benoit I."/>
            <person name="Arfi Y."/>
            <person name="Chevret D."/>
            <person name="Drula E."/>
            <person name="Kwon M.J."/>
            <person name="Gouret P."/>
            <person name="Lesage-Meessen L."/>
            <person name="Lombard V."/>
            <person name="Mariette J."/>
            <person name="Noirot C."/>
            <person name="Park J."/>
            <person name="Patyshakuliyeva A."/>
            <person name="Wieneger R.A.B."/>
            <person name="Wosten H.A.B."/>
            <person name="Martin F."/>
            <person name="Coutinho P.M."/>
            <person name="de Vries R."/>
            <person name="Martinez A.T."/>
            <person name="Klopp C."/>
            <person name="Pontarotti P."/>
            <person name="Henrissat B."/>
            <person name="Record E."/>
        </authorList>
    </citation>
    <scope>NUCLEOTIDE SEQUENCE [LARGE SCALE GENOMIC DNA]</scope>
    <source>
        <strain evidence="2">BRFM137</strain>
    </source>
</reference>
<gene>
    <name evidence="2" type="ORF">BN946_scf184699.g1</name>
</gene>
<evidence type="ECO:0000313" key="3">
    <source>
        <dbReference type="Proteomes" id="UP000029665"/>
    </source>
</evidence>
<keyword evidence="3" id="KW-1185">Reference proteome</keyword>
<dbReference type="SUPFAM" id="SSF56112">
    <property type="entry name" value="Protein kinase-like (PK-like)"/>
    <property type="match status" value="1"/>
</dbReference>
<comment type="caution">
    <text evidence="2">The sequence shown here is derived from an EMBL/GenBank/DDBJ whole genome shotgun (WGS) entry which is preliminary data.</text>
</comment>
<evidence type="ECO:0000313" key="2">
    <source>
        <dbReference type="EMBL" id="CDO74292.1"/>
    </source>
</evidence>
<name>A0A060SIK2_PYCCI</name>
<dbReference type="AlphaFoldDB" id="A0A060SIK2"/>
<dbReference type="OrthoDB" id="2801156at2759"/>
<dbReference type="HOGENOM" id="CLU_013871_3_1_1"/>
<proteinExistence type="predicted"/>
<dbReference type="EMBL" id="CCBP010000149">
    <property type="protein sequence ID" value="CDO74292.1"/>
    <property type="molecule type" value="Genomic_DNA"/>
</dbReference>
<dbReference type="PROSITE" id="PS50011">
    <property type="entry name" value="PROTEIN_KINASE_DOM"/>
    <property type="match status" value="1"/>
</dbReference>
<dbReference type="GO" id="GO:0005524">
    <property type="term" value="F:ATP binding"/>
    <property type="evidence" value="ECO:0007669"/>
    <property type="project" value="InterPro"/>
</dbReference>
<dbReference type="GO" id="GO:0004672">
    <property type="term" value="F:protein kinase activity"/>
    <property type="evidence" value="ECO:0007669"/>
    <property type="project" value="InterPro"/>
</dbReference>
<feature type="domain" description="Protein kinase" evidence="1">
    <location>
        <begin position="1"/>
        <end position="97"/>
    </location>
</feature>
<dbReference type="InterPro" id="IPR011009">
    <property type="entry name" value="Kinase-like_dom_sf"/>
</dbReference>
<accession>A0A060SIK2</accession>